<dbReference type="Gene3D" id="3.40.50.150">
    <property type="entry name" value="Vaccinia Virus protein VP39"/>
    <property type="match status" value="1"/>
</dbReference>
<dbReference type="RefSeq" id="WP_167035357.1">
    <property type="nucleotide sequence ID" value="NZ_CP050177.1"/>
</dbReference>
<keyword evidence="4" id="KW-0949">S-adenosyl-L-methionine</keyword>
<reference evidence="6 7" key="1">
    <citation type="submission" date="2020-03" db="EMBL/GenBank/DDBJ databases">
        <title>A novel species.</title>
        <authorList>
            <person name="Gao J."/>
        </authorList>
    </citation>
    <scope>NUCLEOTIDE SEQUENCE [LARGE SCALE GENOMIC DNA]</scope>
    <source>
        <strain evidence="6 7">QMT-12</strain>
    </source>
</reference>
<dbReference type="GO" id="GO:0008757">
    <property type="term" value="F:S-adenosylmethionine-dependent methyltransferase activity"/>
    <property type="evidence" value="ECO:0007669"/>
    <property type="project" value="TreeGrafter"/>
</dbReference>
<dbReference type="EMBL" id="CP050177">
    <property type="protein sequence ID" value="QIQ06350.1"/>
    <property type="molecule type" value="Genomic_DNA"/>
</dbReference>
<evidence type="ECO:0000313" key="7">
    <source>
        <dbReference type="Proteomes" id="UP000501179"/>
    </source>
</evidence>
<evidence type="ECO:0000259" key="5">
    <source>
        <dbReference type="Pfam" id="PF05175"/>
    </source>
</evidence>
<keyword evidence="2 6" id="KW-0489">Methyltransferase</keyword>
<gene>
    <name evidence="6" type="ORF">HA039_32150</name>
</gene>
<accession>A0A6G9H781</accession>
<dbReference type="PANTHER" id="PTHR45875">
    <property type="entry name" value="METHYLTRANSFERASE N6AMT1"/>
    <property type="match status" value="1"/>
</dbReference>
<dbReference type="Proteomes" id="UP000501179">
    <property type="component" value="Chromosome"/>
</dbReference>
<dbReference type="InterPro" id="IPR007848">
    <property type="entry name" value="Small_mtfrase_dom"/>
</dbReference>
<name>A0A6G9H781_9ACTN</name>
<evidence type="ECO:0000256" key="1">
    <source>
        <dbReference type="ARBA" id="ARBA00006149"/>
    </source>
</evidence>
<evidence type="ECO:0000313" key="6">
    <source>
        <dbReference type="EMBL" id="QIQ06350.1"/>
    </source>
</evidence>
<sequence length="234" mass="25449">MAAFPVQVAEPRNGPADFGKFLRLPGVYAVQSDSRLLAETLWREGVGPHMSVLDVCTGTGALGVYAARLGARVTAVDISRRAVLATRLNAALSRQRVTVRRGDLMGSLPDRSFDLVVSNPPYVPAPATRPPRRGPARAWDAGHNGRILVDRICESAPHVLRPRGVLLMVHSGLCGSEETLDRLGRAGMKAAVVDRAHVPFGPVLQGRLDWLRKRGLLDAHQDREELVIIRAEKV</sequence>
<dbReference type="InterPro" id="IPR029063">
    <property type="entry name" value="SAM-dependent_MTases_sf"/>
</dbReference>
<dbReference type="Pfam" id="PF05175">
    <property type="entry name" value="MTS"/>
    <property type="match status" value="1"/>
</dbReference>
<comment type="similarity">
    <text evidence="1">Belongs to the eukaryotic/archaeal PrmC-related family.</text>
</comment>
<dbReference type="InterPro" id="IPR052190">
    <property type="entry name" value="Euk-Arch_PrmC-MTase"/>
</dbReference>
<feature type="domain" description="Methyltransferase small" evidence="5">
    <location>
        <begin position="20"/>
        <end position="123"/>
    </location>
</feature>
<evidence type="ECO:0000256" key="2">
    <source>
        <dbReference type="ARBA" id="ARBA00022603"/>
    </source>
</evidence>
<evidence type="ECO:0000256" key="4">
    <source>
        <dbReference type="ARBA" id="ARBA00022691"/>
    </source>
</evidence>
<dbReference type="InterPro" id="IPR004557">
    <property type="entry name" value="PrmC-related"/>
</dbReference>
<dbReference type="GO" id="GO:0035657">
    <property type="term" value="C:eRF1 methyltransferase complex"/>
    <property type="evidence" value="ECO:0007669"/>
    <property type="project" value="TreeGrafter"/>
</dbReference>
<dbReference type="InterPro" id="IPR002052">
    <property type="entry name" value="DNA_methylase_N6_adenine_CS"/>
</dbReference>
<dbReference type="NCBIfam" id="TIGR00537">
    <property type="entry name" value="hemK_rel_arch"/>
    <property type="match status" value="1"/>
</dbReference>
<dbReference type="GO" id="GO:0008276">
    <property type="term" value="F:protein methyltransferase activity"/>
    <property type="evidence" value="ECO:0007669"/>
    <property type="project" value="TreeGrafter"/>
</dbReference>
<keyword evidence="7" id="KW-1185">Reference proteome</keyword>
<keyword evidence="3 6" id="KW-0808">Transferase</keyword>
<dbReference type="AlphaFoldDB" id="A0A6G9H781"/>
<evidence type="ECO:0000256" key="3">
    <source>
        <dbReference type="ARBA" id="ARBA00022679"/>
    </source>
</evidence>
<proteinExistence type="inferred from homology"/>
<protein>
    <submittedName>
        <fullName evidence="6">Methyltransferase</fullName>
    </submittedName>
</protein>
<dbReference type="KEGG" id="slia:HA039_32150"/>
<dbReference type="PANTHER" id="PTHR45875:SF1">
    <property type="entry name" value="METHYLTRANSFERASE N6AMT1"/>
    <property type="match status" value="1"/>
</dbReference>
<dbReference type="PROSITE" id="PS00092">
    <property type="entry name" value="N6_MTASE"/>
    <property type="match status" value="1"/>
</dbReference>
<dbReference type="SUPFAM" id="SSF53335">
    <property type="entry name" value="S-adenosyl-L-methionine-dependent methyltransferases"/>
    <property type="match status" value="1"/>
</dbReference>
<dbReference type="GO" id="GO:0032259">
    <property type="term" value="P:methylation"/>
    <property type="evidence" value="ECO:0007669"/>
    <property type="project" value="UniProtKB-KW"/>
</dbReference>
<organism evidence="6 7">
    <name type="scientific">Streptomyces liangshanensis</name>
    <dbReference type="NCBI Taxonomy" id="2717324"/>
    <lineage>
        <taxon>Bacteria</taxon>
        <taxon>Bacillati</taxon>
        <taxon>Actinomycetota</taxon>
        <taxon>Actinomycetes</taxon>
        <taxon>Kitasatosporales</taxon>
        <taxon>Streptomycetaceae</taxon>
        <taxon>Streptomyces</taxon>
    </lineage>
</organism>
<dbReference type="CDD" id="cd02440">
    <property type="entry name" value="AdoMet_MTases"/>
    <property type="match status" value="1"/>
</dbReference>
<dbReference type="GO" id="GO:0008170">
    <property type="term" value="F:N-methyltransferase activity"/>
    <property type="evidence" value="ECO:0007669"/>
    <property type="project" value="UniProtKB-ARBA"/>
</dbReference>
<dbReference type="GO" id="GO:0003676">
    <property type="term" value="F:nucleic acid binding"/>
    <property type="evidence" value="ECO:0007669"/>
    <property type="project" value="InterPro"/>
</dbReference>